<keyword evidence="1" id="KW-1185">Reference proteome</keyword>
<dbReference type="Proteomes" id="UP000095282">
    <property type="component" value="Unplaced"/>
</dbReference>
<name>A0A1I7TVK8_9PELO</name>
<reference evidence="2" key="1">
    <citation type="submission" date="2016-11" db="UniProtKB">
        <authorList>
            <consortium name="WormBaseParasite"/>
        </authorList>
    </citation>
    <scope>IDENTIFICATION</scope>
</reference>
<organism evidence="1 2">
    <name type="scientific">Caenorhabditis tropicalis</name>
    <dbReference type="NCBI Taxonomy" id="1561998"/>
    <lineage>
        <taxon>Eukaryota</taxon>
        <taxon>Metazoa</taxon>
        <taxon>Ecdysozoa</taxon>
        <taxon>Nematoda</taxon>
        <taxon>Chromadorea</taxon>
        <taxon>Rhabditida</taxon>
        <taxon>Rhabditina</taxon>
        <taxon>Rhabditomorpha</taxon>
        <taxon>Rhabditoidea</taxon>
        <taxon>Rhabditidae</taxon>
        <taxon>Peloderinae</taxon>
        <taxon>Caenorhabditis</taxon>
    </lineage>
</organism>
<sequence length="73" mass="8470">MWMSTSFFGGSDMRIQKTTWKKKKKEMTMTKNRRRRRKCLVDVLEDERHAFFLKTLKGRQNAGAHGAHGKGGA</sequence>
<proteinExistence type="predicted"/>
<accession>A0A1I7TVK8</accession>
<dbReference type="AlphaFoldDB" id="A0A1I7TVK8"/>
<evidence type="ECO:0000313" key="1">
    <source>
        <dbReference type="Proteomes" id="UP000095282"/>
    </source>
</evidence>
<protein>
    <submittedName>
        <fullName evidence="2">Uncharacterized protein</fullName>
    </submittedName>
</protein>
<dbReference type="WBParaSite" id="Csp11.Scaffold629.g12226.t2">
    <property type="protein sequence ID" value="Csp11.Scaffold629.g12226.t2"/>
    <property type="gene ID" value="Csp11.Scaffold629.g12226"/>
</dbReference>
<evidence type="ECO:0000313" key="2">
    <source>
        <dbReference type="WBParaSite" id="Csp11.Scaffold629.g12226.t2"/>
    </source>
</evidence>